<dbReference type="EMBL" id="KF487736">
    <property type="protein sequence ID" value="AGS78685.1"/>
    <property type="molecule type" value="Genomic_DNA"/>
</dbReference>
<dbReference type="EMBL" id="EU082088">
    <property type="protein sequence ID" value="ACT83538.1"/>
    <property type="molecule type" value="Genomic_DNA"/>
</dbReference>
<protein>
    <recommendedName>
        <fullName evidence="4">Small capsomere-interacting protein</fullName>
    </recommendedName>
</protein>
<dbReference type="EMBL" id="KC526637">
    <property type="protein sequence ID" value="AGL08689.1"/>
    <property type="molecule type" value="mRNA"/>
</dbReference>
<evidence type="ECO:0000313" key="15">
    <source>
        <dbReference type="Proteomes" id="UP000098628"/>
    </source>
</evidence>
<dbReference type="KEGG" id="vg:80532465"/>
<keyword evidence="3 4" id="KW-0946">Virion</keyword>
<evidence type="ECO:0000313" key="12">
    <source>
        <dbReference type="EMBL" id="AGS78685.1"/>
    </source>
</evidence>
<evidence type="ECO:0000313" key="6">
    <source>
        <dbReference type="EMBL" id="ABU46131.1"/>
    </source>
</evidence>
<dbReference type="Pfam" id="PF04496">
    <property type="entry name" value="Herpes_UL35"/>
    <property type="match status" value="1"/>
</dbReference>
<proteinExistence type="evidence at transcript level"/>
<reference evidence="15" key="11">
    <citation type="submission" date="2014-03" db="EMBL/GenBank/DDBJ databases">
        <title>Protective efficacy and genomic characteristics of a duck enteritis virus attenuated by serial passage in chick embryo fibroblast.</title>
        <authorList>
            <person name="Yang C."/>
            <person name="Li Q."/>
            <person name="Li J."/>
            <person name="Liu D."/>
            <person name="Li L."/>
            <person name="Li H."/>
            <person name="Xia Y."/>
            <person name="Yang H."/>
            <person name="Yu K."/>
        </authorList>
    </citation>
    <scope>NUCLEOTIDE SEQUENCE [LARGE SCALE GENOMIC DNA]</scope>
</reference>
<reference evidence="6" key="2">
    <citation type="journal article" date="2009" name="Intervirology">
        <title>Characterization of synonymous codon usage bias in the duck plague virus UL35 gene.</title>
        <authorList>
            <person name="Cai M.S."/>
            <person name="Cheng A.C."/>
            <person name="Wang M.S."/>
            <person name="Zhao L.C."/>
            <person name="Zhu D.K."/>
            <person name="Luo Q.H."/>
            <person name="Liu F."/>
            <person name="Chen X.Y."/>
        </authorList>
    </citation>
    <scope>NUCLEOTIDE SEQUENCE</scope>
    <source>
        <strain evidence="6">CHv</strain>
    </source>
</reference>
<evidence type="ECO:0000313" key="5">
    <source>
        <dbReference type="EMBL" id="ABM92123.1"/>
    </source>
</evidence>
<evidence type="ECO:0000313" key="13">
    <source>
        <dbReference type="EMBL" id="AGW24819.1"/>
    </source>
</evidence>
<sequence>MSNSGGSSCQATFDPRRPETYTYEALSAVPFFALLMELNSVSGHANVRQNTVSAARLALIRALSAGLTTIRRANDDATLSRYPMFGRTDGASWVRPSFGLKRTFSPRIIRDAPDDQR</sequence>
<dbReference type="GO" id="GO:0016032">
    <property type="term" value="P:viral process"/>
    <property type="evidence" value="ECO:0007669"/>
    <property type="project" value="UniProtKB-UniRule"/>
</dbReference>
<dbReference type="KEGG" id="vg:8223351"/>
<evidence type="ECO:0000256" key="3">
    <source>
        <dbReference type="ARBA" id="ARBA00022844"/>
    </source>
</evidence>
<evidence type="ECO:0000256" key="2">
    <source>
        <dbReference type="ARBA" id="ARBA00022562"/>
    </source>
</evidence>
<evidence type="ECO:0000313" key="16">
    <source>
        <dbReference type="Proteomes" id="UP000112239"/>
    </source>
</evidence>
<reference evidence="14" key="12">
    <citation type="journal article" date="2015" name="Arch. Virol.">
        <title>Biological properties of a duck enteritis virus attenuated via serial passaging in chick embryo fibroblasts.</title>
        <authorList>
            <person name="Yang C."/>
            <person name="Li J."/>
            <person name="Li Q."/>
            <person name="Li L."/>
            <person name="Sun M."/>
            <person name="Li H."/>
            <person name="Xia Y."/>
            <person name="Yang H."/>
            <person name="Yu K."/>
        </authorList>
    </citation>
    <scope>NUCLEOTIDE SEQUENCE</scope>
    <source>
        <strain evidence="14">CV p80</strain>
    </source>
</reference>
<dbReference type="SMR" id="A2TIV6"/>
<dbReference type="EMBL" id="JQ673560">
    <property type="protein sequence ID" value="AGA17817.1"/>
    <property type="molecule type" value="Genomic_DNA"/>
</dbReference>
<evidence type="ECO:0000313" key="10">
    <source>
        <dbReference type="EMBL" id="AGA17817.1"/>
    </source>
</evidence>
<dbReference type="GeneID" id="80532465"/>
<reference evidence="8 20" key="5">
    <citation type="journal article" date="2011" name="Virus Res.">
        <title>Complete genome sequence of virulent duck enteritis virus (DEV) strain 2085 and comparison with genome sequences of virulent and attenuated DEV strains.</title>
        <authorList>
            <person name="Wang J."/>
            <person name="Hoper D."/>
            <person name="Beer M."/>
            <person name="Osterrieder N."/>
        </authorList>
    </citation>
    <scope>NUCLEOTIDE SEQUENCE [LARGE SCALE GENOMIC DNA]</scope>
    <source>
        <strain evidence="8">2085</strain>
    </source>
</reference>
<dbReference type="EMBL" id="JF999965">
    <property type="protein sequence ID" value="AEN80090.1"/>
    <property type="molecule type" value="Genomic_DNA"/>
</dbReference>
<evidence type="ECO:0000313" key="19">
    <source>
        <dbReference type="Proteomes" id="UP000164963"/>
    </source>
</evidence>
<dbReference type="GO" id="GO:0042025">
    <property type="term" value="C:host cell nucleus"/>
    <property type="evidence" value="ECO:0007669"/>
    <property type="project" value="UniProtKB-SubCell"/>
</dbReference>
<accession>A2TIV6</accession>
<dbReference type="EMBL" id="KJ549663">
    <property type="protein sequence ID" value="AJG04894.1"/>
    <property type="molecule type" value="Genomic_DNA"/>
</dbReference>
<name>A2TIV6_9ALPH</name>
<evidence type="ECO:0000313" key="11">
    <source>
        <dbReference type="EMBL" id="AGL08689.1"/>
    </source>
</evidence>
<dbReference type="EMBL" id="JQ647509">
    <property type="protein sequence ID" value="AFC61847.1"/>
    <property type="molecule type" value="Genomic_DNA"/>
</dbReference>
<evidence type="ECO:0000313" key="9">
    <source>
        <dbReference type="EMBL" id="AFC61847.1"/>
    </source>
</evidence>
<reference evidence="10 21" key="10">
    <citation type="journal article" date="2014" name="Virus Genes">
        <title>Comparative genomic sequence analysis between a standard challenge strain and a vaccine strain of duck enteritis virus in China.</title>
        <authorList>
            <person name="Yang C."/>
            <person name="Li Q."/>
            <person name="Li J."/>
            <person name="Zhang G."/>
            <person name="Li H."/>
            <person name="Xia Y."/>
            <person name="Yang H."/>
            <person name="Yu K."/>
        </authorList>
    </citation>
    <scope>NUCLEOTIDE SEQUENCE [LARGE SCALE GENOMIC DNA]</scope>
    <source>
        <strain evidence="10">CV</strain>
    </source>
</reference>
<dbReference type="Proteomes" id="UP000180937">
    <property type="component" value="Segment"/>
</dbReference>
<reference evidence="11" key="9">
    <citation type="journal article" date="2014" name="Mol. Biol. Rep.">
        <title>Construction and identification of a cDNA library for use in the yeast two-hybrid system from duck embryonic fibroblast cells post-infected with duck enteritis virus.</title>
        <authorList>
            <person name="Gao X."/>
            <person name="Jia R."/>
            <person name="Wang M."/>
            <person name="Zhu D."/>
            <person name="Chen S."/>
            <person name="Lin M."/>
            <person name="Yin Z."/>
            <person name="Wang Y."/>
            <person name="Chen X."/>
            <person name="Cheng A."/>
        </authorList>
    </citation>
    <scope>NUCLEOTIDE SEQUENCE</scope>
    <source>
        <strain evidence="11">CHv</strain>
    </source>
</reference>
<evidence type="ECO:0000313" key="14">
    <source>
        <dbReference type="EMBL" id="AJG04894.1"/>
    </source>
</evidence>
<keyword evidence="2 4" id="KW-1048">Host nucleus</keyword>
<comment type="subcellular location">
    <subcellularLocation>
        <location evidence="4">Virion</location>
    </subcellularLocation>
    <subcellularLocation>
        <location evidence="4">Host nucleus</location>
    </subcellularLocation>
</comment>
<dbReference type="RefSeq" id="YP_003084386.1">
    <property type="nucleotide sequence ID" value="NC_013036.1"/>
</dbReference>
<keyword evidence="6" id="KW-0543">Viral nucleoprotein</keyword>
<evidence type="ECO:0000313" key="7">
    <source>
        <dbReference type="EMBL" id="ACT83538.1"/>
    </source>
</evidence>
<dbReference type="Proteomes" id="UP000135812">
    <property type="component" value="Genome"/>
</dbReference>
<dbReference type="OrthoDB" id="22298at10239"/>
<reference evidence="7 19" key="3">
    <citation type="journal article" date="2009" name="Virology">
        <title>Molecular characterization of the genome of duck enteritis virus.</title>
        <authorList>
            <person name="Li Y."/>
            <person name="Huang B."/>
            <person name="Ma X."/>
            <person name="Wu J."/>
            <person name="Li F."/>
            <person name="Ai W."/>
            <person name="Song M."/>
            <person name="Yang H."/>
        </authorList>
    </citation>
    <scope>NUCLEOTIDE SEQUENCE [LARGE SCALE GENOMIC DNA]</scope>
    <source>
        <strain evidence="7">VAC</strain>
    </source>
</reference>
<evidence type="ECO:0000313" key="8">
    <source>
        <dbReference type="EMBL" id="AEN80090.1"/>
    </source>
</evidence>
<comment type="function">
    <text evidence="4">Participates in the assembly of the infectious particles by decorating the outer surface of the capsid shell and thus forming a layer between the capsid and the tegument. Complexes composed of the major capsid protein and small capsomere-interacting protein/SCP assemble together in the host cytoplasm and are translocated to the nucleus, where they accumulate and participate in capsid assembly.</text>
</comment>
<comment type="similarity">
    <text evidence="4">Belongs to the herpesviridae small capsomere-interacting protein family.</text>
</comment>
<keyword evidence="20" id="KW-1185">Reference proteome</keyword>
<evidence type="ECO:0000256" key="1">
    <source>
        <dbReference type="ARBA" id="ARBA00022561"/>
    </source>
</evidence>
<gene>
    <name evidence="5" type="primary">UL35</name>
    <name evidence="10" type="synonym">DEVCV27</name>
    <name evidence="12" type="synonym">ORF25</name>
    <name evidence="14" type="synonym">ORF27</name>
    <name evidence="4" type="synonym">SCP</name>
</gene>
<dbReference type="GeneID" id="8223351"/>
<reference evidence="5" key="1">
    <citation type="submission" date="2006-12" db="EMBL/GenBank/DDBJ databases">
        <title>Sequences of UL31 to UL35 gene of Duck enteritis virus corresponding to HSV-1.</title>
        <authorList>
            <person name="An R."/>
            <person name="Liu S."/>
            <person name="Kong X."/>
        </authorList>
    </citation>
    <scope>NUCLEOTIDE SEQUENCE</scope>
</reference>
<reference evidence="12 16" key="7">
    <citation type="journal article" date="2013" name="Genome Announc.">
        <title>Complete genome sequence of an attenuated duck enteritis virus obtained by in vitro serial passage.</title>
        <authorList>
            <person name="Yang C."/>
            <person name="Li J."/>
            <person name="Li Q."/>
            <person name="Li H."/>
            <person name="Xia Y."/>
            <person name="Guo X."/>
            <person name="Yu K."/>
            <person name="Yang H."/>
        </authorList>
    </citation>
    <scope>NUCLEOTIDE SEQUENCE [LARGE SCALE GENOMIC DNA]</scope>
    <source>
        <strain evidence="12">K</strain>
    </source>
</reference>
<dbReference type="RefSeq" id="YP_010795340.1">
    <property type="nucleotide sequence ID" value="NC_075687.1"/>
</dbReference>
<dbReference type="Proteomes" id="UP000164963">
    <property type="component" value="Genome"/>
</dbReference>
<organism evidence="5">
    <name type="scientific">anatid alphaherpesvirus 1</name>
    <dbReference type="NCBI Taxonomy" id="104388"/>
    <lineage>
        <taxon>Viruses</taxon>
        <taxon>Duplodnaviria</taxon>
        <taxon>Heunggongvirae</taxon>
        <taxon>Peploviricota</taxon>
        <taxon>Herviviricetes</taxon>
        <taxon>Herpesvirales</taxon>
        <taxon>Orthoherpesviridae</taxon>
        <taxon>Alphaherpesvirinae</taxon>
        <taxon>Mardivirus</taxon>
        <taxon>Mardivirus anatidalpha1</taxon>
    </lineage>
</organism>
<evidence type="ECO:0000313" key="18">
    <source>
        <dbReference type="Proteomes" id="UP000135812"/>
    </source>
</evidence>
<reference evidence="9 18" key="6">
    <citation type="journal article" date="2012" name="J. Virol.">
        <title>Complete genomic sequence of chinese virulent duck enteritis virus.</title>
        <authorList>
            <person name="Wu Y."/>
            <person name="Cheng A."/>
            <person name="Wang M."/>
            <person name="Yang Q."/>
            <person name="Zhu D."/>
            <person name="Jia R."/>
            <person name="Chen S."/>
            <person name="Zhou Y."/>
            <person name="Wang X."/>
            <person name="Chen X."/>
        </authorList>
    </citation>
    <scope>NUCLEOTIDE SEQUENCE [LARGE SCALE GENOMIC DNA]</scope>
    <source>
        <strain evidence="9">CHv</strain>
    </source>
</reference>
<reference evidence="13 17" key="8">
    <citation type="submission" date="2013-06" db="EMBL/GenBank/DDBJ databases">
        <authorList>
            <person name="Zou Z."/>
            <person name="Hu Y."/>
        </authorList>
    </citation>
    <scope>NUCLEOTIDE SEQUENCE [LARGE SCALE GENOMIC DNA]</scope>
    <source>
        <strain evidence="13">C-KCE</strain>
    </source>
</reference>
<comment type="subunit">
    <text evidence="4">Interacts with the major capsid protein/MCP.</text>
</comment>
<evidence type="ECO:0000313" key="21">
    <source>
        <dbReference type="Proteomes" id="UP000180937"/>
    </source>
</evidence>
<evidence type="ECO:0000313" key="17">
    <source>
        <dbReference type="Proteomes" id="UP000114267"/>
    </source>
</evidence>
<keyword evidence="1 4" id="KW-0167">Capsid protein</keyword>
<dbReference type="EMBL" id="EF203708">
    <property type="protein sequence ID" value="ABM92123.1"/>
    <property type="molecule type" value="Genomic_DNA"/>
</dbReference>
<dbReference type="Proteomes" id="UP000098628">
    <property type="component" value="Genome"/>
</dbReference>
<dbReference type="HAMAP" id="MF_04020">
    <property type="entry name" value="HSV_SCP_alphahv"/>
    <property type="match status" value="1"/>
</dbReference>
<dbReference type="Proteomes" id="UP000112239">
    <property type="component" value="Segment"/>
</dbReference>
<dbReference type="InterPro" id="IPR007584">
    <property type="entry name" value="Herpes_UL35"/>
</dbReference>
<dbReference type="EMBL" id="EF643558">
    <property type="protein sequence ID" value="ABU46131.1"/>
    <property type="molecule type" value="Genomic_DNA"/>
</dbReference>
<dbReference type="Proteomes" id="UP000114267">
    <property type="component" value="Segment"/>
</dbReference>
<dbReference type="Proteomes" id="UP000168285">
    <property type="component" value="Segment"/>
</dbReference>
<evidence type="ECO:0000256" key="4">
    <source>
        <dbReference type="HAMAP-Rule" id="MF_04020"/>
    </source>
</evidence>
<dbReference type="EMBL" id="KF263690">
    <property type="protein sequence ID" value="AGW24819.1"/>
    <property type="molecule type" value="Genomic_DNA"/>
</dbReference>
<dbReference type="GO" id="GO:0019013">
    <property type="term" value="C:viral nucleocapsid"/>
    <property type="evidence" value="ECO:0007669"/>
    <property type="project" value="UniProtKB-KW"/>
</dbReference>
<evidence type="ECO:0000313" key="20">
    <source>
        <dbReference type="Proteomes" id="UP000168285"/>
    </source>
</evidence>
<reference evidence="7" key="4">
    <citation type="submission" date="2009-07" db="EMBL/GenBank/DDBJ databases">
        <authorList>
            <person name="Li Y.F."/>
            <person name="Huang B."/>
        </authorList>
    </citation>
    <scope>NUCLEOTIDE SEQUENCE</scope>
    <source>
        <strain evidence="7">VAC</strain>
    </source>
</reference>